<dbReference type="OrthoDB" id="9790442at2"/>
<dbReference type="InterPro" id="IPR001867">
    <property type="entry name" value="OmpR/PhoB-type_DNA-bd"/>
</dbReference>
<evidence type="ECO:0000256" key="5">
    <source>
        <dbReference type="ARBA" id="ARBA00023163"/>
    </source>
</evidence>
<keyword evidence="1 6" id="KW-0597">Phosphoprotein</keyword>
<dbReference type="FunFam" id="3.40.50.2300:FF:000002">
    <property type="entry name" value="DNA-binding response regulator PhoP"/>
    <property type="match status" value="1"/>
</dbReference>
<feature type="DNA-binding region" description="OmpR/PhoB-type" evidence="7">
    <location>
        <begin position="124"/>
        <end position="222"/>
    </location>
</feature>
<dbReference type="InterPro" id="IPR036388">
    <property type="entry name" value="WH-like_DNA-bd_sf"/>
</dbReference>
<proteinExistence type="predicted"/>
<name>A0A4P9A2Z8_9BACT</name>
<evidence type="ECO:0000256" key="3">
    <source>
        <dbReference type="ARBA" id="ARBA00023015"/>
    </source>
</evidence>
<dbReference type="GO" id="GO:0000156">
    <property type="term" value="F:phosphorelay response regulator activity"/>
    <property type="evidence" value="ECO:0007669"/>
    <property type="project" value="TreeGrafter"/>
</dbReference>
<dbReference type="Gene3D" id="1.10.10.10">
    <property type="entry name" value="Winged helix-like DNA-binding domain superfamily/Winged helix DNA-binding domain"/>
    <property type="match status" value="1"/>
</dbReference>
<dbReference type="PANTHER" id="PTHR48111:SF22">
    <property type="entry name" value="REGULATOR OF RPOS"/>
    <property type="match status" value="1"/>
</dbReference>
<dbReference type="GO" id="GO:0006355">
    <property type="term" value="P:regulation of DNA-templated transcription"/>
    <property type="evidence" value="ECO:0007669"/>
    <property type="project" value="InterPro"/>
</dbReference>
<evidence type="ECO:0000313" key="10">
    <source>
        <dbReference type="EMBL" id="QCT42139.1"/>
    </source>
</evidence>
<dbReference type="Proteomes" id="UP000310639">
    <property type="component" value="Chromosome"/>
</dbReference>
<evidence type="ECO:0000256" key="1">
    <source>
        <dbReference type="ARBA" id="ARBA00022553"/>
    </source>
</evidence>
<dbReference type="Pfam" id="PF00072">
    <property type="entry name" value="Response_reg"/>
    <property type="match status" value="1"/>
</dbReference>
<feature type="modified residue" description="4-aspartylphosphate" evidence="6">
    <location>
        <position position="51"/>
    </location>
</feature>
<gene>
    <name evidence="10" type="ORF">FBF37_01470</name>
</gene>
<dbReference type="GO" id="GO:0000976">
    <property type="term" value="F:transcription cis-regulatory region binding"/>
    <property type="evidence" value="ECO:0007669"/>
    <property type="project" value="TreeGrafter"/>
</dbReference>
<dbReference type="SMART" id="SM00862">
    <property type="entry name" value="Trans_reg_C"/>
    <property type="match status" value="1"/>
</dbReference>
<dbReference type="PROSITE" id="PS50110">
    <property type="entry name" value="RESPONSE_REGULATORY"/>
    <property type="match status" value="1"/>
</dbReference>
<dbReference type="AlphaFoldDB" id="A0A4P9A2Z8"/>
<dbReference type="KEGG" id="nft:FBF37_01470"/>
<dbReference type="EMBL" id="CP040004">
    <property type="protein sequence ID" value="QCT42139.1"/>
    <property type="molecule type" value="Genomic_DNA"/>
</dbReference>
<keyword evidence="11" id="KW-1185">Reference proteome</keyword>
<dbReference type="PROSITE" id="PS51755">
    <property type="entry name" value="OMPR_PHOB"/>
    <property type="match status" value="1"/>
</dbReference>
<dbReference type="PANTHER" id="PTHR48111">
    <property type="entry name" value="REGULATOR OF RPOS"/>
    <property type="match status" value="1"/>
</dbReference>
<dbReference type="RefSeq" id="WP_138078803.1">
    <property type="nucleotide sequence ID" value="NZ_CP040004.1"/>
</dbReference>
<organism evidence="10 11">
    <name type="scientific">Candidatus Nanosynbacter featherlites</name>
    <dbReference type="NCBI Taxonomy" id="2572088"/>
    <lineage>
        <taxon>Bacteria</taxon>
        <taxon>Candidatus Saccharimonadota</taxon>
        <taxon>Candidatus Saccharimonadia</taxon>
        <taxon>Candidatus Nanosynbacterales</taxon>
        <taxon>Candidatus Nanosynbacteraceae</taxon>
        <taxon>Candidatus Nanosynbacter</taxon>
    </lineage>
</organism>
<dbReference type="InterPro" id="IPR011006">
    <property type="entry name" value="CheY-like_superfamily"/>
</dbReference>
<keyword evidence="5" id="KW-0804">Transcription</keyword>
<keyword evidence="2" id="KW-0902">Two-component regulatory system</keyword>
<keyword evidence="3" id="KW-0805">Transcription regulation</keyword>
<dbReference type="FunFam" id="1.10.10.10:FF:000005">
    <property type="entry name" value="Two-component system response regulator"/>
    <property type="match status" value="1"/>
</dbReference>
<evidence type="ECO:0000256" key="2">
    <source>
        <dbReference type="ARBA" id="ARBA00023012"/>
    </source>
</evidence>
<reference evidence="10 11" key="1">
    <citation type="submission" date="2019-04" db="EMBL/GenBank/DDBJ databases">
        <title>Saccharibacteria TM7 genomes.</title>
        <authorList>
            <person name="Bor B."/>
            <person name="He X."/>
            <person name="Chen T."/>
            <person name="Dewhirst F.E."/>
        </authorList>
    </citation>
    <scope>NUCLEOTIDE SEQUENCE [LARGE SCALE GENOMIC DNA]</scope>
    <source>
        <strain evidence="10 11">BB001</strain>
    </source>
</reference>
<evidence type="ECO:0000259" key="8">
    <source>
        <dbReference type="PROSITE" id="PS50110"/>
    </source>
</evidence>
<dbReference type="GO" id="GO:0005829">
    <property type="term" value="C:cytosol"/>
    <property type="evidence" value="ECO:0007669"/>
    <property type="project" value="TreeGrafter"/>
</dbReference>
<protein>
    <submittedName>
        <fullName evidence="10">Response regulator transcription factor</fullName>
    </submittedName>
</protein>
<dbReference type="InterPro" id="IPR001789">
    <property type="entry name" value="Sig_transdc_resp-reg_receiver"/>
</dbReference>
<dbReference type="SUPFAM" id="SSF52172">
    <property type="entry name" value="CheY-like"/>
    <property type="match status" value="1"/>
</dbReference>
<accession>A0A4P9A2Z8</accession>
<feature type="domain" description="OmpR/PhoB-type" evidence="9">
    <location>
        <begin position="124"/>
        <end position="222"/>
    </location>
</feature>
<keyword evidence="4 7" id="KW-0238">DNA-binding</keyword>
<evidence type="ECO:0000256" key="4">
    <source>
        <dbReference type="ARBA" id="ARBA00023125"/>
    </source>
</evidence>
<evidence type="ECO:0000256" key="7">
    <source>
        <dbReference type="PROSITE-ProRule" id="PRU01091"/>
    </source>
</evidence>
<evidence type="ECO:0000256" key="6">
    <source>
        <dbReference type="PROSITE-ProRule" id="PRU00169"/>
    </source>
</evidence>
<dbReference type="Gene3D" id="6.10.250.690">
    <property type="match status" value="1"/>
</dbReference>
<evidence type="ECO:0000313" key="11">
    <source>
        <dbReference type="Proteomes" id="UP000310639"/>
    </source>
</evidence>
<dbReference type="InterPro" id="IPR039420">
    <property type="entry name" value="WalR-like"/>
</dbReference>
<feature type="domain" description="Response regulatory" evidence="8">
    <location>
        <begin position="2"/>
        <end position="116"/>
    </location>
</feature>
<sequence length="224" mass="25163">MRLLVVEDERKIARVIAAALRSEGHAVDMVHDGEEGLAMAETEPYDLLVLDRMLPGKSGTDIITSLRQANKAMPILLLTALGTTEDKAFGLDVGADDYLVKPFAIDELTARVRALLRRPPLAHDDELTVADLTLNQTQRTVKRSGKTIELTAKEFALLEYLMRYPGQTLSKETLIAHVWDFDADILPNNVEAYIKQLRKKIDKPFRRPLIHTVRGFGYKVEASR</sequence>
<evidence type="ECO:0000259" key="9">
    <source>
        <dbReference type="PROSITE" id="PS51755"/>
    </source>
</evidence>
<dbReference type="GO" id="GO:0032993">
    <property type="term" value="C:protein-DNA complex"/>
    <property type="evidence" value="ECO:0007669"/>
    <property type="project" value="TreeGrafter"/>
</dbReference>
<dbReference type="SMART" id="SM00448">
    <property type="entry name" value="REC"/>
    <property type="match status" value="1"/>
</dbReference>
<dbReference type="Gene3D" id="3.40.50.2300">
    <property type="match status" value="1"/>
</dbReference>
<dbReference type="Pfam" id="PF00486">
    <property type="entry name" value="Trans_reg_C"/>
    <property type="match status" value="1"/>
</dbReference>
<dbReference type="CDD" id="cd00383">
    <property type="entry name" value="trans_reg_C"/>
    <property type="match status" value="1"/>
</dbReference>